<dbReference type="InterPro" id="IPR000131">
    <property type="entry name" value="ATP_synth_F1_gsu"/>
</dbReference>
<evidence type="ECO:0000256" key="3">
    <source>
        <dbReference type="ARBA" id="ARBA00022448"/>
    </source>
</evidence>
<keyword evidence="10 11" id="KW-0066">ATP synthesis</keyword>
<dbReference type="Pfam" id="PF00231">
    <property type="entry name" value="ATP-synt"/>
    <property type="match status" value="1"/>
</dbReference>
<dbReference type="CDD" id="cd12151">
    <property type="entry name" value="F1-ATPase_gamma"/>
    <property type="match status" value="1"/>
</dbReference>
<dbReference type="GeneID" id="19894074"/>
<dbReference type="STRING" id="1069680.M7NVM8"/>
<feature type="transmembrane region" description="Helical" evidence="12">
    <location>
        <begin position="280"/>
        <end position="297"/>
    </location>
</feature>
<comment type="caution">
    <text evidence="13">The sequence shown here is derived from an EMBL/GenBank/DDBJ whole genome shotgun (WGS) entry which is preliminary data.</text>
</comment>
<keyword evidence="9 11" id="KW-0139">CF(1)</keyword>
<dbReference type="GO" id="GO:0046933">
    <property type="term" value="F:proton-transporting ATP synthase activity, rotational mechanism"/>
    <property type="evidence" value="ECO:0007669"/>
    <property type="project" value="EnsemblFungi"/>
</dbReference>
<dbReference type="HOGENOM" id="CLU_050669_4_1_1"/>
<evidence type="ECO:0000256" key="7">
    <source>
        <dbReference type="ARBA" id="ARBA00023128"/>
    </source>
</evidence>
<keyword evidence="7" id="KW-0496">Mitochondrion</keyword>
<accession>M7NVM8</accession>
<keyword evidence="5" id="KW-0999">Mitochondrion inner membrane</keyword>
<keyword evidence="8 12" id="KW-0472">Membrane</keyword>
<comment type="subcellular location">
    <subcellularLocation>
        <location evidence="1">Mitochondrion inner membrane</location>
        <topology evidence="1">Peripheral membrane protein</topology>
    </subcellularLocation>
</comment>
<dbReference type="FunFam" id="3.40.1380.10:FF:000003">
    <property type="entry name" value="ATP synthase subunit gamma"/>
    <property type="match status" value="1"/>
</dbReference>
<evidence type="ECO:0000256" key="4">
    <source>
        <dbReference type="ARBA" id="ARBA00022781"/>
    </source>
</evidence>
<keyword evidence="12" id="KW-0812">Transmembrane</keyword>
<evidence type="ECO:0000256" key="5">
    <source>
        <dbReference type="ARBA" id="ARBA00022792"/>
    </source>
</evidence>
<dbReference type="InterPro" id="IPR035968">
    <property type="entry name" value="ATP_synth_F1_ATPase_gsu"/>
</dbReference>
<dbReference type="PROSITE" id="PS00153">
    <property type="entry name" value="ATPASE_GAMMA"/>
    <property type="match status" value="1"/>
</dbReference>
<organism evidence="13 14">
    <name type="scientific">Pneumocystis murina (strain B123)</name>
    <name type="common">Mouse pneumocystis pneumonia agent</name>
    <name type="synonym">Pneumocystis carinii f. sp. muris</name>
    <dbReference type="NCBI Taxonomy" id="1069680"/>
    <lineage>
        <taxon>Eukaryota</taxon>
        <taxon>Fungi</taxon>
        <taxon>Dikarya</taxon>
        <taxon>Ascomycota</taxon>
        <taxon>Taphrinomycotina</taxon>
        <taxon>Pneumocystomycetes</taxon>
        <taxon>Pneumocystaceae</taxon>
        <taxon>Pneumocystis</taxon>
    </lineage>
</organism>
<keyword evidence="6 11" id="KW-0406">Ion transport</keyword>
<dbReference type="OrthoDB" id="239812at2759"/>
<evidence type="ECO:0000256" key="9">
    <source>
        <dbReference type="ARBA" id="ARBA00023196"/>
    </source>
</evidence>
<evidence type="ECO:0000256" key="1">
    <source>
        <dbReference type="ARBA" id="ARBA00004637"/>
    </source>
</evidence>
<comment type="subunit">
    <text evidence="11">F-type ATPases have 2 components, CF(1) - the catalytic core - and CF(0) - the membrane proton channel. CF(1) and CF(0) have multiple subunits.</text>
</comment>
<protein>
    <recommendedName>
        <fullName evidence="11">ATP synthase subunit gamma</fullName>
    </recommendedName>
</protein>
<keyword evidence="4 11" id="KW-0375">Hydrogen ion transport</keyword>
<dbReference type="NCBIfam" id="TIGR01146">
    <property type="entry name" value="ATPsyn_F1gamma"/>
    <property type="match status" value="1"/>
</dbReference>
<dbReference type="eggNOG" id="KOG1531">
    <property type="taxonomic scope" value="Eukaryota"/>
</dbReference>
<evidence type="ECO:0000313" key="13">
    <source>
        <dbReference type="EMBL" id="EMR11347.1"/>
    </source>
</evidence>
<dbReference type="Proteomes" id="UP000011958">
    <property type="component" value="Unassembled WGS sequence"/>
</dbReference>
<name>M7NVM8_PNEMU</name>
<proteinExistence type="inferred from homology"/>
<evidence type="ECO:0000256" key="11">
    <source>
        <dbReference type="RuleBase" id="RU004001"/>
    </source>
</evidence>
<dbReference type="InterPro" id="IPR023632">
    <property type="entry name" value="ATP_synth_F1_gsu_CS"/>
</dbReference>
<evidence type="ECO:0000256" key="8">
    <source>
        <dbReference type="ARBA" id="ARBA00023136"/>
    </source>
</evidence>
<dbReference type="PANTHER" id="PTHR11693:SF22">
    <property type="entry name" value="ATP SYNTHASE SUBUNIT GAMMA, MITOCHONDRIAL"/>
    <property type="match status" value="1"/>
</dbReference>
<keyword evidence="12" id="KW-1133">Transmembrane helix</keyword>
<dbReference type="GO" id="GO:0045259">
    <property type="term" value="C:proton-transporting ATP synthase complex"/>
    <property type="evidence" value="ECO:0007669"/>
    <property type="project" value="UniProtKB-KW"/>
</dbReference>
<dbReference type="PANTHER" id="PTHR11693">
    <property type="entry name" value="ATP SYNTHASE GAMMA CHAIN"/>
    <property type="match status" value="1"/>
</dbReference>
<reference evidence="14" key="1">
    <citation type="journal article" date="2016" name="Nat. Commun.">
        <title>Genome analysis of three Pneumocystis species reveals adaptation mechanisms to life exclusively in mammalian hosts.</title>
        <authorList>
            <person name="Ma L."/>
            <person name="Chen Z."/>
            <person name="Huang D.W."/>
            <person name="Kutty G."/>
            <person name="Ishihara M."/>
            <person name="Wang H."/>
            <person name="Abouelleil A."/>
            <person name="Bishop L."/>
            <person name="Davey E."/>
            <person name="Deng R."/>
            <person name="Deng X."/>
            <person name="Fan L."/>
            <person name="Fantoni G."/>
            <person name="Fitzgerald M."/>
            <person name="Gogineni E."/>
            <person name="Goldberg J.M."/>
            <person name="Handley G."/>
            <person name="Hu X."/>
            <person name="Huber C."/>
            <person name="Jiao X."/>
            <person name="Jones K."/>
            <person name="Levin J.Z."/>
            <person name="Liu Y."/>
            <person name="Macdonald P."/>
            <person name="Melnikov A."/>
            <person name="Raley C."/>
            <person name="Sassi M."/>
            <person name="Sherman B.T."/>
            <person name="Song X."/>
            <person name="Sykes S."/>
            <person name="Tran B."/>
            <person name="Walsh L."/>
            <person name="Xia Y."/>
            <person name="Yang J."/>
            <person name="Young S."/>
            <person name="Zeng Q."/>
            <person name="Zheng X."/>
            <person name="Stephens R."/>
            <person name="Nusbaum C."/>
            <person name="Birren B.W."/>
            <person name="Azadi P."/>
            <person name="Lempicki R.A."/>
            <person name="Cuomo C.A."/>
            <person name="Kovacs J.A."/>
        </authorList>
    </citation>
    <scope>NUCLEOTIDE SEQUENCE [LARGE SCALE GENOMIC DNA]</scope>
    <source>
        <strain evidence="14">B123</strain>
    </source>
</reference>
<dbReference type="VEuPathDB" id="FungiDB:PNEG_00376"/>
<gene>
    <name evidence="13" type="ORF">PNEG_00376</name>
</gene>
<evidence type="ECO:0000256" key="12">
    <source>
        <dbReference type="SAM" id="Phobius"/>
    </source>
</evidence>
<keyword evidence="14" id="KW-1185">Reference proteome</keyword>
<dbReference type="GO" id="GO:0046961">
    <property type="term" value="F:proton-transporting ATPase activity, rotational mechanism"/>
    <property type="evidence" value="ECO:0007669"/>
    <property type="project" value="EnsemblFungi"/>
</dbReference>
<dbReference type="Gene3D" id="3.40.1380.10">
    <property type="match status" value="1"/>
</dbReference>
<dbReference type="AlphaFoldDB" id="M7NVM8"/>
<dbReference type="OMA" id="MQITSAM"/>
<keyword evidence="3 11" id="KW-0813">Transport</keyword>
<dbReference type="PRINTS" id="PR00126">
    <property type="entry name" value="ATPASEGAMMA"/>
</dbReference>
<sequence>MSNSMVNRSLLKSLCIFYGGFKNIFQIRHMATLREIKGRLKSIENIEKITKTMKTVASTKLSHSQKAMEKAKVYPIFQEEIFFNSEIKAPKQSKTLYIVCSSDKGLCGGIHSQLTRMTRELVEKNPEGHVVILGDKAKMQLTRYISRNIIMSFTQIGKDIPTFYDAQVISNAIIQSNRDFDKADIIYNSFKSTISYLPAIKTIYSENFLKDSENYHIYEVEDDVLANFKEFLLSAGIFSALVEGHACEISARRNAMDNASKNALEMIKKFKIIFNRQRQISFFFFLLPIPNFFYAVITTELIDIITGASAL</sequence>
<dbReference type="RefSeq" id="XP_007872249.1">
    <property type="nucleotide sequence ID" value="XM_007874058.1"/>
</dbReference>
<comment type="similarity">
    <text evidence="2 11">Belongs to the ATPase gamma chain family.</text>
</comment>
<dbReference type="SUPFAM" id="SSF52943">
    <property type="entry name" value="ATP synthase (F1-ATPase), gamma subunit"/>
    <property type="match status" value="1"/>
</dbReference>
<evidence type="ECO:0000256" key="10">
    <source>
        <dbReference type="ARBA" id="ARBA00023310"/>
    </source>
</evidence>
<dbReference type="GO" id="GO:0005743">
    <property type="term" value="C:mitochondrial inner membrane"/>
    <property type="evidence" value="ECO:0007669"/>
    <property type="project" value="UniProtKB-SubCell"/>
</dbReference>
<dbReference type="Gene3D" id="1.10.287.80">
    <property type="entry name" value="ATP synthase, gamma subunit, helix hairpin domain"/>
    <property type="match status" value="1"/>
</dbReference>
<dbReference type="EMBL" id="AFWA02000001">
    <property type="protein sequence ID" value="EMR11347.1"/>
    <property type="molecule type" value="Genomic_DNA"/>
</dbReference>
<evidence type="ECO:0000256" key="6">
    <source>
        <dbReference type="ARBA" id="ARBA00023065"/>
    </source>
</evidence>
<evidence type="ECO:0000313" key="14">
    <source>
        <dbReference type="Proteomes" id="UP000011958"/>
    </source>
</evidence>
<evidence type="ECO:0000256" key="2">
    <source>
        <dbReference type="ARBA" id="ARBA00007681"/>
    </source>
</evidence>
<dbReference type="PIRSF" id="PIRSF039089">
    <property type="entry name" value="ATP_synthase_gamma"/>
    <property type="match status" value="1"/>
</dbReference>